<dbReference type="RefSeq" id="WP_163182011.1">
    <property type="nucleotide sequence ID" value="NZ_JAAIWM010000014.1"/>
</dbReference>
<dbReference type="PANTHER" id="PTHR11669">
    <property type="entry name" value="REPLICATION FACTOR C / DNA POLYMERASE III GAMMA-TAU SUBUNIT"/>
    <property type="match status" value="1"/>
</dbReference>
<gene>
    <name evidence="1" type="primary">holB</name>
    <name evidence="1" type="ORF">G4D63_20830</name>
</gene>
<dbReference type="AlphaFoldDB" id="A0A6M0QFG9"/>
<evidence type="ECO:0000313" key="2">
    <source>
        <dbReference type="Proteomes" id="UP000481043"/>
    </source>
</evidence>
<dbReference type="FunFam" id="3.40.50.300:FF:001255">
    <property type="entry name" value="DNA polymerase III subunit delta"/>
    <property type="match status" value="1"/>
</dbReference>
<accession>A0A6M0QFG9</accession>
<dbReference type="Pfam" id="PF13177">
    <property type="entry name" value="DNA_pol3_delta2"/>
    <property type="match status" value="1"/>
</dbReference>
<dbReference type="GO" id="GO:0008408">
    <property type="term" value="F:3'-5' exonuclease activity"/>
    <property type="evidence" value="ECO:0007669"/>
    <property type="project" value="InterPro"/>
</dbReference>
<dbReference type="InterPro" id="IPR050238">
    <property type="entry name" value="DNA_Rep/Repair_Clamp_Loader"/>
</dbReference>
<dbReference type="EMBL" id="JAAIWM010000014">
    <property type="protein sequence ID" value="NEY74148.1"/>
    <property type="molecule type" value="Genomic_DNA"/>
</dbReference>
<dbReference type="Gene3D" id="3.40.50.300">
    <property type="entry name" value="P-loop containing nucleotide triphosphate hydrolases"/>
    <property type="match status" value="1"/>
</dbReference>
<proteinExistence type="predicted"/>
<reference evidence="1 2" key="1">
    <citation type="submission" date="2020-02" db="EMBL/GenBank/DDBJ databases">
        <title>Bacillus aquiflavi sp. nov., isolated from yellow water of strong flavor Chinese baijiu in Yibin region of China.</title>
        <authorList>
            <person name="Xie J."/>
        </authorList>
    </citation>
    <scope>NUCLEOTIDE SEQUENCE [LARGE SCALE GENOMIC DNA]</scope>
    <source>
        <strain evidence="1 2">SA4</strain>
    </source>
</reference>
<organism evidence="1 2">
    <name type="scientific">Bacillus mesophilus</name>
    <dbReference type="NCBI Taxonomy" id="1808955"/>
    <lineage>
        <taxon>Bacteria</taxon>
        <taxon>Bacillati</taxon>
        <taxon>Bacillota</taxon>
        <taxon>Bacilli</taxon>
        <taxon>Bacillales</taxon>
        <taxon>Bacillaceae</taxon>
        <taxon>Bacillus</taxon>
    </lineage>
</organism>
<dbReference type="InterPro" id="IPR004622">
    <property type="entry name" value="DNA_pol_HolB"/>
</dbReference>
<evidence type="ECO:0000313" key="1">
    <source>
        <dbReference type="EMBL" id="NEY74148.1"/>
    </source>
</evidence>
<dbReference type="EC" id="2.7.7.7" evidence="1"/>
<dbReference type="SUPFAM" id="SSF52540">
    <property type="entry name" value="P-loop containing nucleoside triphosphate hydrolases"/>
    <property type="match status" value="1"/>
</dbReference>
<name>A0A6M0QFG9_9BACI</name>
<keyword evidence="1" id="KW-0808">Transferase</keyword>
<comment type="caution">
    <text evidence="1">The sequence shown here is derived from an EMBL/GenBank/DDBJ whole genome shotgun (WGS) entry which is preliminary data.</text>
</comment>
<keyword evidence="1" id="KW-0548">Nucleotidyltransferase</keyword>
<dbReference type="GO" id="GO:0006261">
    <property type="term" value="P:DNA-templated DNA replication"/>
    <property type="evidence" value="ECO:0007669"/>
    <property type="project" value="TreeGrafter"/>
</dbReference>
<dbReference type="InterPro" id="IPR027417">
    <property type="entry name" value="P-loop_NTPase"/>
</dbReference>
<dbReference type="GO" id="GO:0003887">
    <property type="term" value="F:DNA-directed DNA polymerase activity"/>
    <property type="evidence" value="ECO:0007669"/>
    <property type="project" value="UniProtKB-EC"/>
</dbReference>
<keyword evidence="2" id="KW-1185">Reference proteome</keyword>
<protein>
    <submittedName>
        <fullName evidence="1">DNA polymerase III subunit delta</fullName>
        <ecNumber evidence="1">2.7.7.7</ecNumber>
    </submittedName>
</protein>
<dbReference type="NCBIfam" id="TIGR00678">
    <property type="entry name" value="holB"/>
    <property type="match status" value="1"/>
</dbReference>
<dbReference type="NCBIfam" id="NF005972">
    <property type="entry name" value="PRK08058.1"/>
    <property type="match status" value="1"/>
</dbReference>
<dbReference type="PANTHER" id="PTHR11669:SF8">
    <property type="entry name" value="DNA POLYMERASE III SUBUNIT DELTA"/>
    <property type="match status" value="1"/>
</dbReference>
<sequence length="330" mass="37644">MNKTWEDFSIQQPVVTRMLVNSIKKNRLAHAYLLEGKRGTGKKEIAKFLAKTLFCKDIYGEMNPCHTCVNCRRIESGNHPDVHIIEPDGLSIKKQQIQLLQEEFSKTGVESKQKFYIINHADKMTINASNSLLKFLEEPNEGTTAVLLTEQINKMIDTIISRCQTLSTMTVSKEILSEQLTEAGINPVLARVVVQLTNSIDQAQSLAQDDWFAEARKVVLQLCEVLDSSAGLFFIQEKWIQHFKEREQVEIGLDLLLLYYRDILSFIIGEEDAVVYRDILEQMKQRALQLSQKSIVEKMAAILEAKKRLNANVQGQLMMEQLVLKLQEGS</sequence>
<dbReference type="Proteomes" id="UP000481043">
    <property type="component" value="Unassembled WGS sequence"/>
</dbReference>